<evidence type="ECO:0000256" key="1">
    <source>
        <dbReference type="SAM" id="SignalP"/>
    </source>
</evidence>
<evidence type="ECO:0000313" key="3">
    <source>
        <dbReference type="Proteomes" id="UP000287168"/>
    </source>
</evidence>
<comment type="caution">
    <text evidence="2">The sequence shown here is derived from an EMBL/GenBank/DDBJ whole genome shotgun (WGS) entry which is preliminary data.</text>
</comment>
<organism evidence="2 3">
    <name type="scientific">Falsigemmobacter intermedius</name>
    <dbReference type="NCBI Taxonomy" id="1553448"/>
    <lineage>
        <taxon>Bacteria</taxon>
        <taxon>Pseudomonadati</taxon>
        <taxon>Pseudomonadota</taxon>
        <taxon>Alphaproteobacteria</taxon>
        <taxon>Rhodobacterales</taxon>
        <taxon>Paracoccaceae</taxon>
        <taxon>Falsigemmobacter</taxon>
    </lineage>
</organism>
<proteinExistence type="predicted"/>
<dbReference type="RefSeq" id="WP_128487152.1">
    <property type="nucleotide sequence ID" value="NZ_JBHLXB010000008.1"/>
</dbReference>
<feature type="signal peptide" evidence="1">
    <location>
        <begin position="1"/>
        <end position="20"/>
    </location>
</feature>
<keyword evidence="3" id="KW-1185">Reference proteome</keyword>
<sequence length="225" mass="23628">MSIWTSKVRRAAAGLGLALALTGCQMTGTTGPEKQSRFSGPPPSKMAVAGGQLIVSGPPGYCIDRETSRDDAGRSALVMLSPCRGMGAGIFAPRAAHEAVMTAAVGARPMVTEPERILPAMQAFAATRQGRAALSRSGEAQDMQIRHMFAEGDVVYMRLTDRGRFAWGTVQPEYWRAVVPAGGRMVSLSVLALPQAPLSDRDGMALLRAFVATVKAGSALPASRG</sequence>
<dbReference type="EMBL" id="SBLC01000005">
    <property type="protein sequence ID" value="RWY43318.1"/>
    <property type="molecule type" value="Genomic_DNA"/>
</dbReference>
<dbReference type="PROSITE" id="PS51257">
    <property type="entry name" value="PROKAR_LIPOPROTEIN"/>
    <property type="match status" value="1"/>
</dbReference>
<name>A0A444MEJ2_9RHOB</name>
<keyword evidence="1" id="KW-0732">Signal</keyword>
<gene>
    <name evidence="2" type="ORF">EP867_05280</name>
</gene>
<protein>
    <recommendedName>
        <fullName evidence="4">Dihydroxy-acid dehydratase</fullName>
    </recommendedName>
</protein>
<dbReference type="AlphaFoldDB" id="A0A444MEJ2"/>
<accession>A0A444MEJ2</accession>
<dbReference type="Proteomes" id="UP000287168">
    <property type="component" value="Unassembled WGS sequence"/>
</dbReference>
<dbReference type="OrthoDB" id="7877343at2"/>
<evidence type="ECO:0000313" key="2">
    <source>
        <dbReference type="EMBL" id="RWY43318.1"/>
    </source>
</evidence>
<reference evidence="2 3" key="1">
    <citation type="journal article" date="2015" name="Int. J. Syst. Evol. Microbiol.">
        <title>Gemmobacter intermedius sp. nov., isolated from a white stork (Ciconia ciconia).</title>
        <authorList>
            <person name="Kampfer P."/>
            <person name="Jerzak L."/>
            <person name="Wilharm G."/>
            <person name="Golke J."/>
            <person name="Busse H.J."/>
            <person name="Glaeser S.P."/>
        </authorList>
    </citation>
    <scope>NUCLEOTIDE SEQUENCE [LARGE SCALE GENOMIC DNA]</scope>
    <source>
        <strain evidence="2 3">119/4</strain>
    </source>
</reference>
<evidence type="ECO:0008006" key="4">
    <source>
        <dbReference type="Google" id="ProtNLM"/>
    </source>
</evidence>
<feature type="chain" id="PRO_5019427005" description="Dihydroxy-acid dehydratase" evidence="1">
    <location>
        <begin position="21"/>
        <end position="225"/>
    </location>
</feature>